<feature type="transmembrane region" description="Helical" evidence="3">
    <location>
        <begin position="253"/>
        <end position="275"/>
    </location>
</feature>
<evidence type="ECO:0000313" key="6">
    <source>
        <dbReference type="Proteomes" id="UP000670092"/>
    </source>
</evidence>
<dbReference type="InterPro" id="IPR002048">
    <property type="entry name" value="EF_hand_dom"/>
</dbReference>
<dbReference type="GO" id="GO:0016020">
    <property type="term" value="C:membrane"/>
    <property type="evidence" value="ECO:0007669"/>
    <property type="project" value="InterPro"/>
</dbReference>
<evidence type="ECO:0000313" key="5">
    <source>
        <dbReference type="EMBL" id="KAG5295538.1"/>
    </source>
</evidence>
<keyword evidence="3" id="KW-0472">Membrane</keyword>
<feature type="compositionally biased region" description="Polar residues" evidence="2">
    <location>
        <begin position="26"/>
        <end position="58"/>
    </location>
</feature>
<feature type="compositionally biased region" description="Low complexity" evidence="2">
    <location>
        <begin position="978"/>
        <end position="989"/>
    </location>
</feature>
<feature type="transmembrane region" description="Helical" evidence="3">
    <location>
        <begin position="481"/>
        <end position="502"/>
    </location>
</feature>
<dbReference type="GO" id="GO:0006874">
    <property type="term" value="P:intracellular calcium ion homeostasis"/>
    <property type="evidence" value="ECO:0007669"/>
    <property type="project" value="TreeGrafter"/>
</dbReference>
<dbReference type="InterPro" id="IPR010920">
    <property type="entry name" value="LSM_dom_sf"/>
</dbReference>
<feature type="compositionally biased region" description="Acidic residues" evidence="2">
    <location>
        <begin position="69"/>
        <end position="82"/>
    </location>
</feature>
<feature type="region of interest" description="Disordered" evidence="2">
    <location>
        <begin position="1"/>
        <end position="104"/>
    </location>
</feature>
<dbReference type="PROSITE" id="PS00018">
    <property type="entry name" value="EF_HAND_1"/>
    <property type="match status" value="1"/>
</dbReference>
<evidence type="ECO:0000259" key="4">
    <source>
        <dbReference type="PROSITE" id="PS50222"/>
    </source>
</evidence>
<dbReference type="Pfam" id="PF00924">
    <property type="entry name" value="MS_channel_2nd"/>
    <property type="match status" value="1"/>
</dbReference>
<dbReference type="PANTHER" id="PTHR31323:SF14">
    <property type="entry name" value="MECHANOSENSITIVE ION CHANNEL PROTEIN MSY2"/>
    <property type="match status" value="1"/>
</dbReference>
<dbReference type="OrthoDB" id="544685at2759"/>
<organism evidence="5 6">
    <name type="scientific">Ajellomyces capsulatus</name>
    <name type="common">Darling's disease fungus</name>
    <name type="synonym">Histoplasma capsulatum</name>
    <dbReference type="NCBI Taxonomy" id="5037"/>
    <lineage>
        <taxon>Eukaryota</taxon>
        <taxon>Fungi</taxon>
        <taxon>Dikarya</taxon>
        <taxon>Ascomycota</taxon>
        <taxon>Pezizomycotina</taxon>
        <taxon>Eurotiomycetes</taxon>
        <taxon>Eurotiomycetidae</taxon>
        <taxon>Onygenales</taxon>
        <taxon>Ajellomycetaceae</taxon>
        <taxon>Histoplasma</taxon>
    </lineage>
</organism>
<protein>
    <submittedName>
        <fullName evidence="5">Serine/threonine-protein kinase</fullName>
    </submittedName>
</protein>
<dbReference type="Gene3D" id="1.10.238.10">
    <property type="entry name" value="EF-hand"/>
    <property type="match status" value="1"/>
</dbReference>
<dbReference type="Proteomes" id="UP000670092">
    <property type="component" value="Unassembled WGS sequence"/>
</dbReference>
<evidence type="ECO:0000256" key="1">
    <source>
        <dbReference type="ARBA" id="ARBA00022837"/>
    </source>
</evidence>
<feature type="transmembrane region" description="Helical" evidence="3">
    <location>
        <begin position="160"/>
        <end position="177"/>
    </location>
</feature>
<evidence type="ECO:0000256" key="2">
    <source>
        <dbReference type="SAM" id="MobiDB-lite"/>
    </source>
</evidence>
<feature type="transmembrane region" description="Helical" evidence="3">
    <location>
        <begin position="514"/>
        <end position="540"/>
    </location>
</feature>
<feature type="compositionally biased region" description="Polar residues" evidence="2">
    <location>
        <begin position="854"/>
        <end position="873"/>
    </location>
</feature>
<dbReference type="SUPFAM" id="SSF47473">
    <property type="entry name" value="EF-hand"/>
    <property type="match status" value="1"/>
</dbReference>
<name>A0A8H7YSP3_AJECA</name>
<keyword evidence="5" id="KW-0808">Transferase</keyword>
<dbReference type="PANTHER" id="PTHR31323">
    <property type="entry name" value="MECHANOSENSITIVE ION CHANNEL PROTEIN MSY2"/>
    <property type="match status" value="1"/>
</dbReference>
<feature type="domain" description="EF-hand" evidence="4">
    <location>
        <begin position="429"/>
        <end position="464"/>
    </location>
</feature>
<comment type="caution">
    <text evidence="5">The sequence shown here is derived from an EMBL/GenBank/DDBJ whole genome shotgun (WGS) entry which is preliminary data.</text>
</comment>
<proteinExistence type="predicted"/>
<feature type="compositionally biased region" description="Basic residues" evidence="2">
    <location>
        <begin position="7"/>
        <end position="17"/>
    </location>
</feature>
<gene>
    <name evidence="5" type="ORF">I7I52_05831</name>
</gene>
<accession>A0A8H7YSP3</accession>
<dbReference type="PROSITE" id="PS50222">
    <property type="entry name" value="EF_HAND_2"/>
    <property type="match status" value="1"/>
</dbReference>
<feature type="region of interest" description="Disordered" evidence="2">
    <location>
        <begin position="912"/>
        <end position="998"/>
    </location>
</feature>
<feature type="transmembrane region" description="Helical" evidence="3">
    <location>
        <begin position="214"/>
        <end position="233"/>
    </location>
</feature>
<dbReference type="GO" id="GO:0005509">
    <property type="term" value="F:calcium ion binding"/>
    <property type="evidence" value="ECO:0007669"/>
    <property type="project" value="InterPro"/>
</dbReference>
<dbReference type="InterPro" id="IPR006685">
    <property type="entry name" value="MscS_channel_2nd"/>
</dbReference>
<dbReference type="Pfam" id="PF25886">
    <property type="entry name" value="Msy1"/>
    <property type="match status" value="1"/>
</dbReference>
<feature type="transmembrane region" description="Helical" evidence="3">
    <location>
        <begin position="131"/>
        <end position="153"/>
    </location>
</feature>
<dbReference type="InterPro" id="IPR058650">
    <property type="entry name" value="Msy1/2-like"/>
</dbReference>
<dbReference type="AlphaFoldDB" id="A0A8H7YSP3"/>
<evidence type="ECO:0000256" key="3">
    <source>
        <dbReference type="SAM" id="Phobius"/>
    </source>
</evidence>
<feature type="compositionally biased region" description="Low complexity" evidence="2">
    <location>
        <begin position="927"/>
        <end position="971"/>
    </location>
</feature>
<reference evidence="5 6" key="1">
    <citation type="submission" date="2021-01" db="EMBL/GenBank/DDBJ databases">
        <title>Chromosome-level genome assembly of a human fungal pathogen reveals clustering of transcriptionally co-regulated genes.</title>
        <authorList>
            <person name="Voorhies M."/>
            <person name="Cohen S."/>
            <person name="Shea T.P."/>
            <person name="Petrus S."/>
            <person name="Munoz J.F."/>
            <person name="Poplawski S."/>
            <person name="Goldman W.E."/>
            <person name="Michael T."/>
            <person name="Cuomo C.A."/>
            <person name="Sil A."/>
            <person name="Beyhan S."/>
        </authorList>
    </citation>
    <scope>NUCLEOTIDE SEQUENCE [LARGE SCALE GENOMIC DNA]</scope>
    <source>
        <strain evidence="5 6">G184AR</strain>
    </source>
</reference>
<dbReference type="SUPFAM" id="SSF50182">
    <property type="entry name" value="Sm-like ribonucleoproteins"/>
    <property type="match status" value="1"/>
</dbReference>
<feature type="region of interest" description="Disordered" evidence="2">
    <location>
        <begin position="796"/>
        <end position="900"/>
    </location>
</feature>
<dbReference type="GO" id="GO:0005262">
    <property type="term" value="F:calcium channel activity"/>
    <property type="evidence" value="ECO:0007669"/>
    <property type="project" value="TreeGrafter"/>
</dbReference>
<dbReference type="VEuPathDB" id="FungiDB:I7I52_05831"/>
<feature type="transmembrane region" description="Helical" evidence="3">
    <location>
        <begin position="183"/>
        <end position="202"/>
    </location>
</feature>
<keyword evidence="5" id="KW-0418">Kinase</keyword>
<dbReference type="InterPro" id="IPR018247">
    <property type="entry name" value="EF_Hand_1_Ca_BS"/>
</dbReference>
<sequence>MKDRLGVGRKRYSRNRFPKRDDAASNDDNTIPLTSVSSTGYAGIRTVQSNNGSSSSYVPPTDRPANDDKDNDNDNDNEDENEKEGMFRHRPGGRRMLLSDGKQMDASEDGTLTRMGELYNKILNYSVITRYFIYVLPLALLIAIPIIVGATIAQNAAIGGVRIVWFFTWVEVVWLSLWGSKIIAHYVPYVFQFLVGIVSSGTRKYALLLRALEIPFSLIGWSVTSLATFIPLMTRNPTNQASGDTQIKYWQNVVRNILFAAFVSTLILAAEKILIQLISIGYHRRQFDTRIKESKRNIALLTMLYKASRNLFPAYCAEFEDEDYAIQDSVVGVMKLPRGHKRRGSTTPMRLIQGVSRVGDKITAAFGNVAQEITGKQVFNPTSAHSVVTLALEKRKATEALARRMWMSFVLQGRESLYLEDIIEVLGADREEDAKECFAMLDHDGNGDVSLEEMILTLTEIRRVKKSINNSLHDVDQAINVLDSLLCVIVLIMVVLVFIAFLNTGFGTTLAAGATALLSLSFVFATTAQEVLGSTIFLFVKHAMDVGDRVDIGDRQLVVERISLLYTVFRGARDYKTFQVPNIILNTQWIENITRSKAMREQITLTVDFGTSFADIQLLKAELQKFVRDKENSRDFHPDVDVEVIDLGTMNKLELRVEIRHKSNWSHETIRATRRSKFMCAVVLAARKIPIYGPGGGDAALGDVTRPSYSVAISHEQAQANKDEWTKGKDEARMIPTSEMDDYLARTGKLDGSDAFSPAAATAVDGGSPNGTLLYRGASTRSAPAKKDTEASVVRALHSRSAATDQPRIDVSNIPHDYSKLSSHNPNGTGTGAAAGDNSSNRASNPPDPLITREPSTGRRTGAHTTRFLSPTTPVIHEKDGPPGAVPSIPSHLLPPPVATTTTTSAHEYFELTDRHPDPGAGRDSYYHQQHYQHHPPSNTGNNNNNHNSNNPYIPRSPPSTSSSSTIQSQMPRPPAPAAGTAYHGAAGNPPGGSSSGR</sequence>
<keyword evidence="3" id="KW-1133">Transmembrane helix</keyword>
<keyword evidence="1" id="KW-0106">Calcium</keyword>
<dbReference type="EMBL" id="JAEVHI010000003">
    <property type="protein sequence ID" value="KAG5295538.1"/>
    <property type="molecule type" value="Genomic_DNA"/>
</dbReference>
<keyword evidence="3" id="KW-0812">Transmembrane</keyword>
<dbReference type="GO" id="GO:0016301">
    <property type="term" value="F:kinase activity"/>
    <property type="evidence" value="ECO:0007669"/>
    <property type="project" value="UniProtKB-KW"/>
</dbReference>
<dbReference type="InterPro" id="IPR011992">
    <property type="entry name" value="EF-hand-dom_pair"/>
</dbReference>